<keyword evidence="2" id="KW-1185">Reference proteome</keyword>
<name>A0ABS4R918_9HYPH</name>
<protein>
    <submittedName>
        <fullName evidence="1">Uncharacterized protein</fullName>
    </submittedName>
</protein>
<evidence type="ECO:0000313" key="2">
    <source>
        <dbReference type="Proteomes" id="UP000730739"/>
    </source>
</evidence>
<gene>
    <name evidence="1" type="ORF">J2Z31_005925</name>
</gene>
<proteinExistence type="predicted"/>
<accession>A0ABS4R918</accession>
<organism evidence="1 2">
    <name type="scientific">Sinorhizobium kostiense</name>
    <dbReference type="NCBI Taxonomy" id="76747"/>
    <lineage>
        <taxon>Bacteria</taxon>
        <taxon>Pseudomonadati</taxon>
        <taxon>Pseudomonadota</taxon>
        <taxon>Alphaproteobacteria</taxon>
        <taxon>Hyphomicrobiales</taxon>
        <taxon>Rhizobiaceae</taxon>
        <taxon>Sinorhizobium/Ensifer group</taxon>
        <taxon>Sinorhizobium</taxon>
    </lineage>
</organism>
<dbReference type="Proteomes" id="UP000730739">
    <property type="component" value="Unassembled WGS sequence"/>
</dbReference>
<evidence type="ECO:0000313" key="1">
    <source>
        <dbReference type="EMBL" id="MBP2239378.1"/>
    </source>
</evidence>
<dbReference type="EMBL" id="JAGILA010000013">
    <property type="protein sequence ID" value="MBP2239378.1"/>
    <property type="molecule type" value="Genomic_DNA"/>
</dbReference>
<sequence length="84" mass="9069">MDGRCGRTIEAKPVSDYTCVIESTAWHSDGRKKMMASAPHLAMPEHAMQIRCHGLHGTAFILEATNLLGVVDVDVAALSQCFLG</sequence>
<reference evidence="1 2" key="1">
    <citation type="submission" date="2021-03" db="EMBL/GenBank/DDBJ databases">
        <title>Genomic Encyclopedia of Type Strains, Phase IV (KMG-IV): sequencing the most valuable type-strain genomes for metagenomic binning, comparative biology and taxonomic classification.</title>
        <authorList>
            <person name="Goeker M."/>
        </authorList>
    </citation>
    <scope>NUCLEOTIDE SEQUENCE [LARGE SCALE GENOMIC DNA]</scope>
    <source>
        <strain evidence="1 2">DSM 13372</strain>
    </source>
</reference>
<comment type="caution">
    <text evidence="1">The sequence shown here is derived from an EMBL/GenBank/DDBJ whole genome shotgun (WGS) entry which is preliminary data.</text>
</comment>